<evidence type="ECO:0000313" key="2">
    <source>
        <dbReference type="EMBL" id="AKH15713.1"/>
    </source>
</evidence>
<gene>
    <name evidence="2" type="ORF">SY84_00115</name>
</gene>
<feature type="compositionally biased region" description="Low complexity" evidence="1">
    <location>
        <begin position="53"/>
        <end position="62"/>
    </location>
</feature>
<dbReference type="EMBL" id="CP011389">
    <property type="protein sequence ID" value="AKH15713.1"/>
    <property type="molecule type" value="Genomic_DNA"/>
</dbReference>
<keyword evidence="3" id="KW-1185">Reference proteome</keyword>
<proteinExistence type="predicted"/>
<evidence type="ECO:0000313" key="3">
    <source>
        <dbReference type="Proteomes" id="UP000034024"/>
    </source>
</evidence>
<dbReference type="Proteomes" id="UP000034024">
    <property type="component" value="Chromosome"/>
</dbReference>
<dbReference type="RefSeq" id="WP_046842289.1">
    <property type="nucleotide sequence ID" value="NZ_CP011389.1"/>
</dbReference>
<protein>
    <submittedName>
        <fullName evidence="2">Uncharacterized protein</fullName>
    </submittedName>
</protein>
<organism evidence="2 3">
    <name type="scientific">Deinococcus soli</name>
    <name type="common">ex Cha et al. 2016</name>
    <dbReference type="NCBI Taxonomy" id="1309411"/>
    <lineage>
        <taxon>Bacteria</taxon>
        <taxon>Thermotogati</taxon>
        <taxon>Deinococcota</taxon>
        <taxon>Deinococci</taxon>
        <taxon>Deinococcales</taxon>
        <taxon>Deinococcaceae</taxon>
        <taxon>Deinococcus</taxon>
    </lineage>
</organism>
<dbReference type="AlphaFoldDB" id="A0A0F7JLC4"/>
<evidence type="ECO:0000256" key="1">
    <source>
        <dbReference type="SAM" id="MobiDB-lite"/>
    </source>
</evidence>
<name>A0A0F7JLC4_9DEIO</name>
<accession>A0A0F7JLC4</accession>
<reference evidence="2 3" key="1">
    <citation type="submission" date="2015-01" db="EMBL/GenBank/DDBJ databases">
        <title>Deinococcus soli/N5/whole genome sequencing.</title>
        <authorList>
            <person name="Kim M.K."/>
            <person name="Srinivasan S."/>
            <person name="Lee J.-J."/>
        </authorList>
    </citation>
    <scope>NUCLEOTIDE SEQUENCE [LARGE SCALE GENOMIC DNA]</scope>
    <source>
        <strain evidence="2 3">N5</strain>
    </source>
</reference>
<feature type="region of interest" description="Disordered" evidence="1">
    <location>
        <begin position="52"/>
        <end position="72"/>
    </location>
</feature>
<dbReference type="KEGG" id="dch:SY84_00115"/>
<dbReference type="PATRIC" id="fig|1309411.5.peg.22"/>
<sequence>MRTLTCHDHQEASQALRDILFLYVEMAESYAGFGHAVDTGTFDPYQYLDAETEPSFESSFPSAPDTSREMAS</sequence>
<dbReference type="OrthoDB" id="3078423at2"/>